<feature type="binding site" evidence="8">
    <location>
        <position position="110"/>
    </location>
    <ligand>
        <name>substrate</name>
    </ligand>
</feature>
<feature type="binding site" evidence="8">
    <location>
        <begin position="212"/>
        <end position="214"/>
    </location>
    <ligand>
        <name>substrate</name>
    </ligand>
</feature>
<dbReference type="OMA" id="KGMEMSA"/>
<evidence type="ECO:0000256" key="8">
    <source>
        <dbReference type="PIRSR" id="PIRSR611782-2"/>
    </source>
</evidence>
<keyword evidence="3 9" id="KW-0732">Signal</keyword>
<evidence type="ECO:0000256" key="5">
    <source>
        <dbReference type="ARBA" id="ARBA00022801"/>
    </source>
</evidence>
<comment type="similarity">
    <text evidence="1">Belongs to the peptidase S1C family.</text>
</comment>
<evidence type="ECO:0000256" key="7">
    <source>
        <dbReference type="PIRSR" id="PIRSR611782-1"/>
    </source>
</evidence>
<reference evidence="12 14" key="2">
    <citation type="journal article" date="2018" name="PLoS ONE">
        <title>Phenotypic characterization and whole genome analysis of extended-spectrum beta-lactamase-producing bacteria isolated from dogs in Germany.</title>
        <authorList>
            <person name="Boehmer T."/>
            <person name="Vogler A.J."/>
            <person name="Thomas A."/>
            <person name="Sauer S."/>
            <person name="Hergenroether M."/>
            <person name="Straubinger R.K."/>
            <person name="Birdsell D."/>
            <person name="Keim P."/>
            <person name="Sahl J.W."/>
            <person name="Williamson C.H."/>
            <person name="Riehm J.M."/>
        </authorList>
    </citation>
    <scope>NUCLEOTIDE SEQUENCE [LARGE SCALE GENOMIC DNA]</scope>
    <source>
        <strain evidence="12 14">AFG_SD03_1510_Ahy_093</strain>
    </source>
</reference>
<dbReference type="KEGG" id="aaj:BOQ57_20395"/>
<evidence type="ECO:0000313" key="12">
    <source>
        <dbReference type="EMBL" id="RCF50132.1"/>
    </source>
</evidence>
<evidence type="ECO:0000256" key="1">
    <source>
        <dbReference type="ARBA" id="ARBA00010541"/>
    </source>
</evidence>
<reference evidence="13" key="6">
    <citation type="submission" date="2023-02" db="EMBL/GenBank/DDBJ databases">
        <title>The sequence of Aeromonas hydrophila K533.</title>
        <authorList>
            <person name="Luo X."/>
        </authorList>
    </citation>
    <scope>NUCLEOTIDE SEQUENCE</scope>
    <source>
        <strain evidence="13">K533</strain>
    </source>
</reference>
<protein>
    <submittedName>
        <fullName evidence="11">Do family serine endopeptidase</fullName>
        <ecNumber evidence="13">3.4.21.107</ecNumber>
    </submittedName>
    <submittedName>
        <fullName evidence="12">Serine endoprotease DegQ</fullName>
    </submittedName>
</protein>
<evidence type="ECO:0000256" key="3">
    <source>
        <dbReference type="ARBA" id="ARBA00022729"/>
    </source>
</evidence>
<dbReference type="InterPro" id="IPR036034">
    <property type="entry name" value="PDZ_sf"/>
</dbReference>
<dbReference type="SUPFAM" id="SSF50494">
    <property type="entry name" value="Trypsin-like serine proteases"/>
    <property type="match status" value="1"/>
</dbReference>
<evidence type="ECO:0000259" key="10">
    <source>
        <dbReference type="PROSITE" id="PS50106"/>
    </source>
</evidence>
<dbReference type="InterPro" id="IPR001478">
    <property type="entry name" value="PDZ"/>
</dbReference>
<dbReference type="FunFam" id="2.40.10.10:FF:000001">
    <property type="entry name" value="Periplasmic serine protease DegS"/>
    <property type="match status" value="1"/>
</dbReference>
<evidence type="ECO:0000256" key="6">
    <source>
        <dbReference type="ARBA" id="ARBA00022825"/>
    </source>
</evidence>
<sequence length="453" mass="47814">MRKPLSVLSVLALSVGIAMSAAPVQAALPSLLANNQEMPSLAPVLEQVTPAVVNISVSGKKITRQRLPEQFRFFFGPNMPDEQVSEQPFQALGSGVIIDAKKGYVITNAHVVHEADEIKVNLKDGREYAAKKIGEDKQSDIALLQIKAEDLVQIKFADSDELRVGDYALAIGNPFGLGQTVTSGIVSALGRSGLNIENLENFIQTDAAINSGNSGGALLNLRGELIGINTAILGPNGGNIGIGFAIPSNMVRDLSEQIVKYGEVRRGQLGITGTELTSEIAKTFGYNKKDGAFVNQVMPDSAAAKAGIKAGDIIISIDGKAIRSFGELRAKIATMGADKQVALGLIRDGKEQTVKVTLKKADDSEILASALHPALEGAKLSTTAEPVTGVAVADIDPRSPAAASGLQKGDIIIGVNRLRINSLEELSKALKNKPDVLALNIQRGESSLYLVIR</sequence>
<feature type="signal peptide" evidence="9">
    <location>
        <begin position="1"/>
        <end position="26"/>
    </location>
</feature>
<dbReference type="eggNOG" id="COG0265">
    <property type="taxonomic scope" value="Bacteria"/>
</dbReference>
<dbReference type="InterPro" id="IPR011782">
    <property type="entry name" value="Pept_S1C_Do"/>
</dbReference>
<evidence type="ECO:0000313" key="11">
    <source>
        <dbReference type="EMBL" id="HAT6344050.1"/>
    </source>
</evidence>
<dbReference type="PRINTS" id="PR00834">
    <property type="entry name" value="PROTEASES2C"/>
</dbReference>
<dbReference type="EMBL" id="PUTQ01000011">
    <property type="protein sequence ID" value="RCF50132.1"/>
    <property type="molecule type" value="Genomic_DNA"/>
</dbReference>
<dbReference type="EC" id="3.4.21.107" evidence="13"/>
<evidence type="ECO:0000256" key="4">
    <source>
        <dbReference type="ARBA" id="ARBA00022737"/>
    </source>
</evidence>
<dbReference type="KEGG" id="ahi:VU14_02160"/>
<proteinExistence type="inferred from homology"/>
<reference evidence="11" key="1">
    <citation type="journal article" date="2018" name="Genome Biol.">
        <title>SKESA: strategic k-mer extension for scrupulous assemblies.</title>
        <authorList>
            <person name="Souvorov A."/>
            <person name="Agarwala R."/>
            <person name="Lipman D.J."/>
        </authorList>
    </citation>
    <scope>NUCLEOTIDE SEQUENCE</scope>
    <source>
        <strain evidence="11">OLC2673_Aeromonas</strain>
    </source>
</reference>
<evidence type="ECO:0000313" key="13">
    <source>
        <dbReference type="EMBL" id="WEE26543.1"/>
    </source>
</evidence>
<keyword evidence="5 13" id="KW-0378">Hydrolase</keyword>
<dbReference type="FunFam" id="2.30.42.10:FF:000037">
    <property type="entry name" value="Periplasmic serine endoprotease DegP-like"/>
    <property type="match status" value="1"/>
</dbReference>
<gene>
    <name evidence="12" type="ORF">C6C11_09535</name>
    <name evidence="11" type="ORF">JAJ28_001769</name>
    <name evidence="13" type="ORF">PY771_23630</name>
</gene>
<keyword evidence="6" id="KW-0720">Serine protease</keyword>
<evidence type="ECO:0000256" key="9">
    <source>
        <dbReference type="SAM" id="SignalP"/>
    </source>
</evidence>
<dbReference type="InterPro" id="IPR009003">
    <property type="entry name" value="Peptidase_S1_PA"/>
</dbReference>
<dbReference type="Proteomes" id="UP001214666">
    <property type="component" value="Chromosome"/>
</dbReference>
<dbReference type="Proteomes" id="UP000859505">
    <property type="component" value="Unassembled WGS sequence"/>
</dbReference>
<dbReference type="AlphaFoldDB" id="A0A081UYE4"/>
<dbReference type="EMBL" id="DACTUL010000011">
    <property type="protein sequence ID" value="HAT6344050.1"/>
    <property type="molecule type" value="Genomic_DNA"/>
</dbReference>
<feature type="domain" description="PDZ" evidence="10">
    <location>
        <begin position="355"/>
        <end position="445"/>
    </location>
</feature>
<feature type="chain" id="PRO_5015017657" evidence="9">
    <location>
        <begin position="27"/>
        <end position="453"/>
    </location>
</feature>
<organism evidence="11 15">
    <name type="scientific">Aeromonas hydrophila</name>
    <dbReference type="NCBI Taxonomy" id="644"/>
    <lineage>
        <taxon>Bacteria</taxon>
        <taxon>Pseudomonadati</taxon>
        <taxon>Pseudomonadota</taxon>
        <taxon>Gammaproteobacteria</taxon>
        <taxon>Aeromonadales</taxon>
        <taxon>Aeromonadaceae</taxon>
        <taxon>Aeromonas</taxon>
    </lineage>
</organism>
<dbReference type="Pfam" id="PF13365">
    <property type="entry name" value="Trypsin_2"/>
    <property type="match status" value="1"/>
</dbReference>
<dbReference type="PANTHER" id="PTHR22939">
    <property type="entry name" value="SERINE PROTEASE FAMILY S1C HTRA-RELATED"/>
    <property type="match status" value="1"/>
</dbReference>
<dbReference type="Gene3D" id="2.30.42.10">
    <property type="match status" value="2"/>
</dbReference>
<keyword evidence="2" id="KW-0645">Protease</keyword>
<dbReference type="InterPro" id="IPR001940">
    <property type="entry name" value="Peptidase_S1C"/>
</dbReference>
<dbReference type="PROSITE" id="PS50106">
    <property type="entry name" value="PDZ"/>
    <property type="match status" value="2"/>
</dbReference>
<dbReference type="FunFam" id="2.40.10.120:FF:000001">
    <property type="entry name" value="Periplasmic serine endoprotease DegP-like"/>
    <property type="match status" value="1"/>
</dbReference>
<evidence type="ECO:0000313" key="14">
    <source>
        <dbReference type="Proteomes" id="UP000253075"/>
    </source>
</evidence>
<keyword evidence="4" id="KW-0677">Repeat</keyword>
<feature type="active site" description="Charge relay system" evidence="7">
    <location>
        <position position="140"/>
    </location>
</feature>
<reference evidence="11" key="5">
    <citation type="submission" date="2020-01" db="EMBL/GenBank/DDBJ databases">
        <authorList>
            <consortium name="NCBI Pathogen Detection Project"/>
        </authorList>
    </citation>
    <scope>NUCLEOTIDE SEQUENCE</scope>
    <source>
        <strain evidence="11">OLC2673_Aeromonas</strain>
    </source>
</reference>
<dbReference type="NCBIfam" id="TIGR02037">
    <property type="entry name" value="degP_htrA_DO"/>
    <property type="match status" value="1"/>
</dbReference>
<dbReference type="Pfam" id="PF13180">
    <property type="entry name" value="PDZ_2"/>
    <property type="match status" value="1"/>
</dbReference>
<dbReference type="PANTHER" id="PTHR22939:SF129">
    <property type="entry name" value="SERINE PROTEASE HTRA2, MITOCHONDRIAL"/>
    <property type="match status" value="1"/>
</dbReference>
<accession>A0A081UYE4</accession>
<name>A0A081UYE4_AERHY</name>
<dbReference type="GO" id="GO:0004252">
    <property type="term" value="F:serine-type endopeptidase activity"/>
    <property type="evidence" value="ECO:0007669"/>
    <property type="project" value="InterPro"/>
</dbReference>
<dbReference type="SUPFAM" id="SSF50156">
    <property type="entry name" value="PDZ domain-like"/>
    <property type="match status" value="2"/>
</dbReference>
<reference evidence="12" key="4">
    <citation type="submission" date="2018-02" db="EMBL/GenBank/DDBJ databases">
        <authorList>
            <person name="Williamson C."/>
        </authorList>
    </citation>
    <scope>NUCLEOTIDE SEQUENCE</scope>
    <source>
        <strain evidence="12">AFG_SD03_1510_Ahy_093</strain>
    </source>
</reference>
<dbReference type="EMBL" id="CP118942">
    <property type="protein sequence ID" value="WEE26543.1"/>
    <property type="molecule type" value="Genomic_DNA"/>
</dbReference>
<feature type="binding site" evidence="8">
    <location>
        <position position="140"/>
    </location>
    <ligand>
        <name>substrate</name>
    </ligand>
</feature>
<reference evidence="14" key="3">
    <citation type="submission" date="2018-02" db="EMBL/GenBank/DDBJ databases">
        <title>Phenotypic characterization and whole genome analysis of multidrug-resistant, extended-spectrum beta-lactamase-producing bacteria isolated from dogs in Germany.</title>
        <authorList>
            <person name="Williamson C."/>
        </authorList>
    </citation>
    <scope>NUCLEOTIDE SEQUENCE [LARGE SCALE GENOMIC DNA]</scope>
    <source>
        <strain evidence="14">AFG_SD03_1510_Ahy_093</strain>
    </source>
</reference>
<dbReference type="Gene3D" id="2.40.10.120">
    <property type="match status" value="1"/>
</dbReference>
<feature type="active site" description="Charge relay system" evidence="7">
    <location>
        <position position="214"/>
    </location>
</feature>
<dbReference type="RefSeq" id="WP_011707600.1">
    <property type="nucleotide sequence ID" value="NZ_AP019193.1"/>
</dbReference>
<evidence type="ECO:0000256" key="2">
    <source>
        <dbReference type="ARBA" id="ARBA00022670"/>
    </source>
</evidence>
<evidence type="ECO:0000313" key="15">
    <source>
        <dbReference type="Proteomes" id="UP000859505"/>
    </source>
</evidence>
<feature type="active site" description="Charge relay system" evidence="7">
    <location>
        <position position="110"/>
    </location>
</feature>
<dbReference type="SMART" id="SM00228">
    <property type="entry name" value="PDZ"/>
    <property type="match status" value="2"/>
</dbReference>
<dbReference type="Proteomes" id="UP000253075">
    <property type="component" value="Unassembled WGS sequence"/>
</dbReference>
<dbReference type="CDD" id="cd23084">
    <property type="entry name" value="cpPDZ2_DegP-like"/>
    <property type="match status" value="1"/>
</dbReference>
<feature type="binding site" evidence="8">
    <location>
        <begin position="269"/>
        <end position="273"/>
    </location>
    <ligand>
        <name>substrate</name>
    </ligand>
</feature>
<feature type="domain" description="PDZ" evidence="10">
    <location>
        <begin position="258"/>
        <end position="349"/>
    </location>
</feature>
<dbReference type="GO" id="GO:0006508">
    <property type="term" value="P:proteolysis"/>
    <property type="evidence" value="ECO:0007669"/>
    <property type="project" value="UniProtKB-KW"/>
</dbReference>
<dbReference type="GeneID" id="4488220"/>
<dbReference type="KEGG" id="ahh:RY45_20440"/>
<dbReference type="SMR" id="A0A081UYE4"/>
<dbReference type="Pfam" id="PF00595">
    <property type="entry name" value="PDZ"/>
    <property type="match status" value="1"/>
</dbReference>